<keyword evidence="3 6" id="KW-0012">Acyltransferase</keyword>
<evidence type="ECO:0000256" key="1">
    <source>
        <dbReference type="ARBA" id="ARBA00022490"/>
    </source>
</evidence>
<comment type="caution">
    <text evidence="6">The sequence shown here is derived from an EMBL/GenBank/DDBJ whole genome shotgun (WGS) entry which is preliminary data.</text>
</comment>
<dbReference type="EMBL" id="JARXVH010000035">
    <property type="protein sequence ID" value="MDH6222493.1"/>
    <property type="molecule type" value="Genomic_DNA"/>
</dbReference>
<reference evidence="6 7" key="1">
    <citation type="submission" date="2023-04" db="EMBL/GenBank/DDBJ databases">
        <title>Forest soil microbial communities from Buena Vista Peninsula, Colon Province, Panama.</title>
        <authorList>
            <person name="Bouskill N."/>
        </authorList>
    </citation>
    <scope>NUCLEOTIDE SEQUENCE [LARGE SCALE GENOMIC DNA]</scope>
    <source>
        <strain evidence="6 7">GGS1</strain>
    </source>
</reference>
<proteinExistence type="predicted"/>
<dbReference type="InterPro" id="IPR016039">
    <property type="entry name" value="Thiolase-like"/>
</dbReference>
<evidence type="ECO:0000313" key="6">
    <source>
        <dbReference type="EMBL" id="MDH6222493.1"/>
    </source>
</evidence>
<dbReference type="Pfam" id="PF08545">
    <property type="entry name" value="ACP_syn_III"/>
    <property type="match status" value="1"/>
</dbReference>
<dbReference type="SUPFAM" id="SSF53901">
    <property type="entry name" value="Thiolase-like"/>
    <property type="match status" value="1"/>
</dbReference>
<dbReference type="Gene3D" id="3.40.47.10">
    <property type="match status" value="1"/>
</dbReference>
<protein>
    <submittedName>
        <fullName evidence="6">3-oxoacyl-[acyl-carrier-protein] synthase-3</fullName>
        <ecNumber evidence="6">2.3.1.180</ecNumber>
    </submittedName>
</protein>
<gene>
    <name evidence="6" type="ORF">M2283_009844</name>
</gene>
<feature type="domain" description="Beta-ketoacyl-[acyl-carrier-protein] synthase III N-terminal" evidence="5">
    <location>
        <begin position="118"/>
        <end position="196"/>
    </location>
</feature>
<accession>A0ABT6M1U7</accession>
<dbReference type="CDD" id="cd00830">
    <property type="entry name" value="KAS_III"/>
    <property type="match status" value="1"/>
</dbReference>
<organism evidence="6 7">
    <name type="scientific">Streptomyces pseudovenezuelae</name>
    <dbReference type="NCBI Taxonomy" id="67350"/>
    <lineage>
        <taxon>Bacteria</taxon>
        <taxon>Bacillati</taxon>
        <taxon>Actinomycetota</taxon>
        <taxon>Actinomycetes</taxon>
        <taxon>Kitasatosporales</taxon>
        <taxon>Streptomycetaceae</taxon>
        <taxon>Streptomyces</taxon>
        <taxon>Streptomyces aurantiacus group</taxon>
    </lineage>
</organism>
<evidence type="ECO:0000259" key="5">
    <source>
        <dbReference type="Pfam" id="PF08545"/>
    </source>
</evidence>
<feature type="domain" description="Beta-ketoacyl-[acyl-carrier-protein] synthase III C-terminal" evidence="4">
    <location>
        <begin position="251"/>
        <end position="339"/>
    </location>
</feature>
<evidence type="ECO:0000256" key="2">
    <source>
        <dbReference type="ARBA" id="ARBA00022679"/>
    </source>
</evidence>
<dbReference type="Proteomes" id="UP001160499">
    <property type="component" value="Unassembled WGS sequence"/>
</dbReference>
<sequence length="350" mass="37831">MVRHAPNSVENRPGVGIRAIGRHLPERIVTNAELAQRLPTNDGWIRERIGIKERRFSAPDEWSSDLGAKALTDACRQLGLSVGEIDLVICSTYTPDHMLPNTASAIMHKVGMSATPGFDVNSGGCPGAVFALDVGAKYVASGRYPRVAVVLTDVGTKLFDPEDRTVGVIFGDAAACYILEPTRPGTGVGEILLRSDPAHYTSVYAAREVRTDQEGRPKKSAFGDNFTTMRGSDIKEFVLGVVPEFMREFVQKAGLELDDIDFFALHQANRNLVHGILDALGQPRDKTLTNIERIGNTSGASVPLVLREAVELGRLRPGHLALLTAFGGGLNYGAALVRWCGAEDFVTHQA</sequence>
<dbReference type="EC" id="2.3.1.180" evidence="6"/>
<keyword evidence="7" id="KW-1185">Reference proteome</keyword>
<dbReference type="PANTHER" id="PTHR34069">
    <property type="entry name" value="3-OXOACYL-[ACYL-CARRIER-PROTEIN] SYNTHASE 3"/>
    <property type="match status" value="1"/>
</dbReference>
<dbReference type="Pfam" id="PF08541">
    <property type="entry name" value="ACP_syn_III_C"/>
    <property type="match status" value="1"/>
</dbReference>
<keyword evidence="2 6" id="KW-0808">Transferase</keyword>
<dbReference type="InterPro" id="IPR013747">
    <property type="entry name" value="ACP_syn_III_C"/>
</dbReference>
<evidence type="ECO:0000256" key="3">
    <source>
        <dbReference type="ARBA" id="ARBA00023315"/>
    </source>
</evidence>
<evidence type="ECO:0000259" key="4">
    <source>
        <dbReference type="Pfam" id="PF08541"/>
    </source>
</evidence>
<evidence type="ECO:0000313" key="7">
    <source>
        <dbReference type="Proteomes" id="UP001160499"/>
    </source>
</evidence>
<keyword evidence="1" id="KW-0963">Cytoplasm</keyword>
<dbReference type="NCBIfam" id="NF006829">
    <property type="entry name" value="PRK09352.1"/>
    <property type="match status" value="1"/>
</dbReference>
<dbReference type="InterPro" id="IPR013751">
    <property type="entry name" value="ACP_syn_III_N"/>
</dbReference>
<name>A0ABT6M1U7_9ACTN</name>
<dbReference type="RefSeq" id="WP_280883113.1">
    <property type="nucleotide sequence ID" value="NZ_JARXVH010000035.1"/>
</dbReference>
<dbReference type="GO" id="GO:0033818">
    <property type="term" value="F:beta-ketoacyl-acyl-carrier-protein synthase III activity"/>
    <property type="evidence" value="ECO:0007669"/>
    <property type="project" value="UniProtKB-EC"/>
</dbReference>
<dbReference type="PANTHER" id="PTHR34069:SF2">
    <property type="entry name" value="BETA-KETOACYL-[ACYL-CARRIER-PROTEIN] SYNTHASE III"/>
    <property type="match status" value="1"/>
</dbReference>